<comment type="caution">
    <text evidence="1">The sequence shown here is derived from an EMBL/GenBank/DDBJ whole genome shotgun (WGS) entry which is preliminary data.</text>
</comment>
<organism evidence="1 2">
    <name type="scientific">Furculomyces boomerangus</name>
    <dbReference type="NCBI Taxonomy" id="61424"/>
    <lineage>
        <taxon>Eukaryota</taxon>
        <taxon>Fungi</taxon>
        <taxon>Fungi incertae sedis</taxon>
        <taxon>Zoopagomycota</taxon>
        <taxon>Kickxellomycotina</taxon>
        <taxon>Harpellomycetes</taxon>
        <taxon>Harpellales</taxon>
        <taxon>Harpellaceae</taxon>
        <taxon>Furculomyces</taxon>
    </lineage>
</organism>
<dbReference type="AlphaFoldDB" id="A0A2T9XXJ4"/>
<dbReference type="Proteomes" id="UP000245699">
    <property type="component" value="Unassembled WGS sequence"/>
</dbReference>
<evidence type="ECO:0000313" key="2">
    <source>
        <dbReference type="Proteomes" id="UP000245699"/>
    </source>
</evidence>
<keyword evidence="2" id="KW-1185">Reference proteome</keyword>
<reference evidence="1 2" key="1">
    <citation type="journal article" date="2018" name="MBio">
        <title>Comparative Genomics Reveals the Core Gene Toolbox for the Fungus-Insect Symbiosis.</title>
        <authorList>
            <person name="Wang Y."/>
            <person name="Stata M."/>
            <person name="Wang W."/>
            <person name="Stajich J.E."/>
            <person name="White M.M."/>
            <person name="Moncalvo J.M."/>
        </authorList>
    </citation>
    <scope>NUCLEOTIDE SEQUENCE [LARGE SCALE GENOMIC DNA]</scope>
    <source>
        <strain evidence="1 2">AUS-77-4</strain>
    </source>
</reference>
<dbReference type="EMBL" id="MBFT01001228">
    <property type="protein sequence ID" value="PVU84812.1"/>
    <property type="molecule type" value="Genomic_DNA"/>
</dbReference>
<evidence type="ECO:0000313" key="1">
    <source>
        <dbReference type="EMBL" id="PVU84812.1"/>
    </source>
</evidence>
<name>A0A2T9XXJ4_9FUNG</name>
<proteinExistence type="predicted"/>
<feature type="non-terminal residue" evidence="1">
    <location>
        <position position="137"/>
    </location>
</feature>
<sequence length="137" mass="15465">MENKTRLKNRNPDNILKHLRKNSNASSAASASLFSGFVAKKEELNARRINRNKTNVQEGSRNIGGLLRMFGAKKTDVGPINANIDWDKSRNALGQRGLLQKKPTLESELLLAKLPEWTKAKNFLSMDERSHLDKKHS</sequence>
<protein>
    <submittedName>
        <fullName evidence="1">Uncharacterized protein</fullName>
    </submittedName>
</protein>
<accession>A0A2T9XXJ4</accession>
<gene>
    <name evidence="1" type="ORF">BB559_007386</name>
</gene>